<dbReference type="CDD" id="cd03401">
    <property type="entry name" value="SPFH_prohibitin"/>
    <property type="match status" value="1"/>
</dbReference>
<dbReference type="AlphaFoldDB" id="A0A975BXQ1"/>
<name>A0A975BXQ1_9BACT</name>
<feature type="transmembrane region" description="Helical" evidence="3">
    <location>
        <begin position="6"/>
        <end position="27"/>
    </location>
</feature>
<feature type="compositionally biased region" description="Polar residues" evidence="2">
    <location>
        <begin position="364"/>
        <end position="378"/>
    </location>
</feature>
<keyword evidence="3" id="KW-0812">Transmembrane</keyword>
<evidence type="ECO:0000313" key="5">
    <source>
        <dbReference type="EMBL" id="QTA93676.1"/>
    </source>
</evidence>
<keyword evidence="3" id="KW-0472">Membrane</keyword>
<protein>
    <submittedName>
        <fullName evidence="5">SPFH domain-containing protein</fullName>
    </submittedName>
</protein>
<dbReference type="KEGG" id="dmm:dnm_097800"/>
<keyword evidence="6" id="KW-1185">Reference proteome</keyword>
<dbReference type="Gene3D" id="3.30.479.30">
    <property type="entry name" value="Band 7 domain"/>
    <property type="match status" value="1"/>
</dbReference>
<dbReference type="InterPro" id="IPR036013">
    <property type="entry name" value="Band_7/SPFH_dom_sf"/>
</dbReference>
<dbReference type="PANTHER" id="PTHR42911:SF2">
    <property type="entry name" value="PROHIBITIN FAMILY PROTEIN"/>
    <property type="match status" value="1"/>
</dbReference>
<feature type="transmembrane region" description="Helical" evidence="3">
    <location>
        <begin position="48"/>
        <end position="68"/>
    </location>
</feature>
<dbReference type="SMART" id="SM00244">
    <property type="entry name" value="PHB"/>
    <property type="match status" value="1"/>
</dbReference>
<dbReference type="Pfam" id="PF01145">
    <property type="entry name" value="Band_7"/>
    <property type="match status" value="1"/>
</dbReference>
<evidence type="ECO:0000313" key="6">
    <source>
        <dbReference type="Proteomes" id="UP000663722"/>
    </source>
</evidence>
<keyword evidence="3" id="KW-1133">Transmembrane helix</keyword>
<organism evidence="5 6">
    <name type="scientific">Desulfonema magnum</name>
    <dbReference type="NCBI Taxonomy" id="45655"/>
    <lineage>
        <taxon>Bacteria</taxon>
        <taxon>Pseudomonadati</taxon>
        <taxon>Thermodesulfobacteriota</taxon>
        <taxon>Desulfobacteria</taxon>
        <taxon>Desulfobacterales</taxon>
        <taxon>Desulfococcaceae</taxon>
        <taxon>Desulfonema</taxon>
    </lineage>
</organism>
<accession>A0A975BXQ1</accession>
<dbReference type="EMBL" id="CP061800">
    <property type="protein sequence ID" value="QTA93676.1"/>
    <property type="molecule type" value="Genomic_DNA"/>
</dbReference>
<dbReference type="PANTHER" id="PTHR42911">
    <property type="entry name" value="MODULATOR OF FTSH PROTEASE HFLC"/>
    <property type="match status" value="1"/>
</dbReference>
<dbReference type="Proteomes" id="UP000663722">
    <property type="component" value="Chromosome"/>
</dbReference>
<dbReference type="SUPFAM" id="SSF117892">
    <property type="entry name" value="Band 7/SPFH domain"/>
    <property type="match status" value="1"/>
</dbReference>
<reference evidence="5" key="1">
    <citation type="journal article" date="2021" name="Microb. Physiol.">
        <title>Proteogenomic Insights into the Physiology of Marine, Sulfate-Reducing, Filamentous Desulfonema limicola and Desulfonema magnum.</title>
        <authorList>
            <person name="Schnaars V."/>
            <person name="Wohlbrand L."/>
            <person name="Scheve S."/>
            <person name="Hinrichs C."/>
            <person name="Reinhardt R."/>
            <person name="Rabus R."/>
        </authorList>
    </citation>
    <scope>NUCLEOTIDE SEQUENCE</scope>
    <source>
        <strain evidence="5">4be13</strain>
    </source>
</reference>
<dbReference type="InterPro" id="IPR001107">
    <property type="entry name" value="Band_7"/>
</dbReference>
<sequence>MIIDKILEFMTMMAWLLFAVLTIIFLVRNTRKYGIKAAIRKLFSFQQLLIALVLIIMLNFLSASLVFVQPHEIGVVVSALSAKGIRNQPIRPGLRWILPLAERTAIYPVFCQTYTMSGKPAEGQHFGDDSIRARTSDGQEVILDCSIIFQIDSEKVVQFHIDWQHRYIRELVRPTVRGVIRTYVSQYTVDEVNSKSRIYMGLTLSGKLRRALSKRGLIVKNFLLRNLAFSSEYSSSVEQKQVALEGEQQKKYEAKQIENLAKGHAKKITIQAKAEADAILLKAKAKAEAHVIRAKAEADALKLLAAVLAKNPDLLTYQHINELPQDVKVMLLPDKTAVILPLPRDMNSGKTLPFSNPFEIPISPQISVKPTGSSATQQQKKKIEN</sequence>
<comment type="subcellular location">
    <subcellularLocation>
        <location evidence="1">Membrane</location>
        <topology evidence="1">Single-pass membrane protein</topology>
    </subcellularLocation>
</comment>
<evidence type="ECO:0000256" key="3">
    <source>
        <dbReference type="SAM" id="Phobius"/>
    </source>
</evidence>
<evidence type="ECO:0000256" key="2">
    <source>
        <dbReference type="SAM" id="MobiDB-lite"/>
    </source>
</evidence>
<evidence type="ECO:0000259" key="4">
    <source>
        <dbReference type="SMART" id="SM00244"/>
    </source>
</evidence>
<feature type="region of interest" description="Disordered" evidence="2">
    <location>
        <begin position="362"/>
        <end position="385"/>
    </location>
</feature>
<dbReference type="InterPro" id="IPR000163">
    <property type="entry name" value="Prohibitin"/>
</dbReference>
<dbReference type="RefSeq" id="WP_207680515.1">
    <property type="nucleotide sequence ID" value="NZ_CP061800.1"/>
</dbReference>
<evidence type="ECO:0000256" key="1">
    <source>
        <dbReference type="ARBA" id="ARBA00004167"/>
    </source>
</evidence>
<feature type="domain" description="Band 7" evidence="4">
    <location>
        <begin position="63"/>
        <end position="241"/>
    </location>
</feature>
<dbReference type="GO" id="GO:0016020">
    <property type="term" value="C:membrane"/>
    <property type="evidence" value="ECO:0007669"/>
    <property type="project" value="UniProtKB-SubCell"/>
</dbReference>
<gene>
    <name evidence="5" type="ORF">dnm_097800</name>
</gene>
<proteinExistence type="predicted"/>